<keyword evidence="3" id="KW-1185">Reference proteome</keyword>
<gene>
    <name evidence="2" type="ORF">E4M00_17110</name>
</gene>
<feature type="region of interest" description="Disordered" evidence="1">
    <location>
        <begin position="272"/>
        <end position="301"/>
    </location>
</feature>
<accession>A0A4Y9QUH7</accession>
<evidence type="ECO:0000256" key="1">
    <source>
        <dbReference type="SAM" id="MobiDB-lite"/>
    </source>
</evidence>
<comment type="caution">
    <text evidence="2">The sequence shown here is derived from an EMBL/GenBank/DDBJ whole genome shotgun (WGS) entry which is preliminary data.</text>
</comment>
<organism evidence="2 3">
    <name type="scientific">Orlajensenia leifsoniae</name>
    <dbReference type="NCBI Taxonomy" id="2561933"/>
    <lineage>
        <taxon>Bacteria</taxon>
        <taxon>Bacillati</taxon>
        <taxon>Actinomycetota</taxon>
        <taxon>Actinomycetes</taxon>
        <taxon>Micrococcales</taxon>
        <taxon>Microbacteriaceae</taxon>
        <taxon>Orlajensenia</taxon>
    </lineage>
</organism>
<dbReference type="EMBL" id="SPQZ01000009">
    <property type="protein sequence ID" value="TFV94873.1"/>
    <property type="molecule type" value="Genomic_DNA"/>
</dbReference>
<dbReference type="Proteomes" id="UP000298127">
    <property type="component" value="Unassembled WGS sequence"/>
</dbReference>
<protein>
    <submittedName>
        <fullName evidence="2">Uncharacterized protein</fullName>
    </submittedName>
</protein>
<sequence>MLVQENSIQQLISRIAELATSCSVPLRAEGSCFYGERTGNHDLVLRESHPVTRWMPLKDRESTSMYQIDLAVEFFGRRTARILRVIGLFPDGVDTDFVRIVVGGKAARTRHTIDRLIAAGLLRQDGHERVSLNRDSVYWPGVVLLLDLRVNLVRLISALAADLAGPGTKVALHGSRDIESALYEADKEVLFIRPIGHKDHRISLWDEALSVIPTSGPGVSLDLEAPNQLRTILDSGSPKLLRSWLRGDDIHPDLTVGTNFLAAEREIPISQLRRSVPPTYRPPGDGPTDTRHLTRPKGPPC</sequence>
<name>A0A4Y9QUH7_9MICO</name>
<reference evidence="2 3" key="1">
    <citation type="journal article" date="2018" name="J. Microbiol.">
        <title>Leifsonia flava sp. nov., a novel actinobacterium isolated from the rhizosphere of Aquilegia viridiflora.</title>
        <authorList>
            <person name="Cai Y."/>
            <person name="Tao W.Z."/>
            <person name="Ma Y.J."/>
            <person name="Cheng J."/>
            <person name="Zhang M.Y."/>
            <person name="Zhang Y.X."/>
        </authorList>
    </citation>
    <scope>NUCLEOTIDE SEQUENCE [LARGE SCALE GENOMIC DNA]</scope>
    <source>
        <strain evidence="2 3">SYP-B2174</strain>
    </source>
</reference>
<dbReference type="AlphaFoldDB" id="A0A4Y9QUH7"/>
<dbReference type="RefSeq" id="WP_135121683.1">
    <property type="nucleotide sequence ID" value="NZ_SPQZ01000009.1"/>
</dbReference>
<evidence type="ECO:0000313" key="2">
    <source>
        <dbReference type="EMBL" id="TFV94873.1"/>
    </source>
</evidence>
<evidence type="ECO:0000313" key="3">
    <source>
        <dbReference type="Proteomes" id="UP000298127"/>
    </source>
</evidence>
<proteinExistence type="predicted"/>